<dbReference type="InterPro" id="IPR026989">
    <property type="entry name" value="TnpV"/>
</dbReference>
<dbReference type="Proteomes" id="UP000295515">
    <property type="component" value="Unassembled WGS sequence"/>
</dbReference>
<reference evidence="1 2" key="1">
    <citation type="submission" date="2019-03" db="EMBL/GenBank/DDBJ databases">
        <title>Genomic Encyclopedia of Type Strains, Phase IV (KMG-IV): sequencing the most valuable type-strain genomes for metagenomic binning, comparative biology and taxonomic classification.</title>
        <authorList>
            <person name="Goeker M."/>
        </authorList>
    </citation>
    <scope>NUCLEOTIDE SEQUENCE [LARGE SCALE GENOMIC DNA]</scope>
    <source>
        <strain evidence="1 2">DSM 29487</strain>
    </source>
</reference>
<dbReference type="EMBL" id="SMCQ01000024">
    <property type="protein sequence ID" value="TCV93085.1"/>
    <property type="molecule type" value="Genomic_DNA"/>
</dbReference>
<accession>A0A4R3YK45</accession>
<evidence type="ECO:0000313" key="1">
    <source>
        <dbReference type="EMBL" id="TCV93085.1"/>
    </source>
</evidence>
<comment type="caution">
    <text evidence="1">The sequence shown here is derived from an EMBL/GenBank/DDBJ whole genome shotgun (WGS) entry which is preliminary data.</text>
</comment>
<organism evidence="1 2">
    <name type="scientific">Longibaculum muris</name>
    <dbReference type="NCBI Taxonomy" id="1796628"/>
    <lineage>
        <taxon>Bacteria</taxon>
        <taxon>Bacillati</taxon>
        <taxon>Bacillota</taxon>
        <taxon>Erysipelotrichia</taxon>
        <taxon>Erysipelotrichales</taxon>
        <taxon>Coprobacillaceae</taxon>
        <taxon>Longibaculum</taxon>
    </lineage>
</organism>
<dbReference type="Pfam" id="PF14198">
    <property type="entry name" value="TnpV"/>
    <property type="match status" value="1"/>
</dbReference>
<protein>
    <submittedName>
        <fullName evidence="1">Transposon-encoded protein TnpV</fullName>
    </submittedName>
</protein>
<dbReference type="RefSeq" id="WP_066444667.1">
    <property type="nucleotide sequence ID" value="NZ_JANKBF010000021.1"/>
</dbReference>
<keyword evidence="2" id="KW-1185">Reference proteome</keyword>
<proteinExistence type="predicted"/>
<name>A0A4R3YK45_9FIRM</name>
<dbReference type="AlphaFoldDB" id="A0A4R3YK45"/>
<sequence>MKETKYIEIDGLLYPNLKLPEQKEVHLSRFGRMRKQYLKEQHSIIYTNLLISGELFDYLEKFDNEMNELYNRLMKQYKVKWNVTEELKEKDQIRCVQEMNNIKQCVEEFVKNEYIYR</sequence>
<dbReference type="GeneID" id="98916362"/>
<gene>
    <name evidence="1" type="ORF">EDD60_1246</name>
</gene>
<evidence type="ECO:0000313" key="2">
    <source>
        <dbReference type="Proteomes" id="UP000295515"/>
    </source>
</evidence>